<proteinExistence type="predicted"/>
<name>A0AAD8B299_BIOPF</name>
<organism evidence="1 2">
    <name type="scientific">Biomphalaria pfeifferi</name>
    <name type="common">Bloodfluke planorb</name>
    <name type="synonym">Freshwater snail</name>
    <dbReference type="NCBI Taxonomy" id="112525"/>
    <lineage>
        <taxon>Eukaryota</taxon>
        <taxon>Metazoa</taxon>
        <taxon>Spiralia</taxon>
        <taxon>Lophotrochozoa</taxon>
        <taxon>Mollusca</taxon>
        <taxon>Gastropoda</taxon>
        <taxon>Heterobranchia</taxon>
        <taxon>Euthyneura</taxon>
        <taxon>Panpulmonata</taxon>
        <taxon>Hygrophila</taxon>
        <taxon>Lymnaeoidea</taxon>
        <taxon>Planorbidae</taxon>
        <taxon>Biomphalaria</taxon>
    </lineage>
</organism>
<gene>
    <name evidence="1" type="ORF">Bpfe_023866</name>
</gene>
<dbReference type="AlphaFoldDB" id="A0AAD8B299"/>
<accession>A0AAD8B299</accession>
<keyword evidence="2" id="KW-1185">Reference proteome</keyword>
<sequence>MNDFGKLWSFADQTYYTNYCRMNDEAKACVKKLYNLENNCKEDMRFVTVHLKVSSFLCSNNKGKNAVKNLPKSICANNELPGCLYQRASSACSGKYEKEFSSCISTPLAKACGNDIIYILKSINEIFWDNEKTMDDSD</sequence>
<dbReference type="Proteomes" id="UP001233172">
    <property type="component" value="Unassembled WGS sequence"/>
</dbReference>
<evidence type="ECO:0000313" key="2">
    <source>
        <dbReference type="Proteomes" id="UP001233172"/>
    </source>
</evidence>
<dbReference type="EMBL" id="JASAOG010000161">
    <property type="protein sequence ID" value="KAK0046706.1"/>
    <property type="molecule type" value="Genomic_DNA"/>
</dbReference>
<reference evidence="1" key="1">
    <citation type="journal article" date="2023" name="PLoS Negl. Trop. Dis.">
        <title>A genome sequence for Biomphalaria pfeifferi, the major vector snail for the human-infecting parasite Schistosoma mansoni.</title>
        <authorList>
            <person name="Bu L."/>
            <person name="Lu L."/>
            <person name="Laidemitt M.R."/>
            <person name="Zhang S.M."/>
            <person name="Mutuku M."/>
            <person name="Mkoji G."/>
            <person name="Steinauer M."/>
            <person name="Loker E.S."/>
        </authorList>
    </citation>
    <scope>NUCLEOTIDE SEQUENCE</scope>
    <source>
        <strain evidence="1">KasaAsao</strain>
    </source>
</reference>
<protein>
    <recommendedName>
        <fullName evidence="3">DUF19 domain-containing protein</fullName>
    </recommendedName>
</protein>
<comment type="caution">
    <text evidence="1">The sequence shown here is derived from an EMBL/GenBank/DDBJ whole genome shotgun (WGS) entry which is preliminary data.</text>
</comment>
<reference evidence="1" key="2">
    <citation type="submission" date="2023-04" db="EMBL/GenBank/DDBJ databases">
        <authorList>
            <person name="Bu L."/>
            <person name="Lu L."/>
            <person name="Laidemitt M.R."/>
            <person name="Zhang S.M."/>
            <person name="Mutuku M."/>
            <person name="Mkoji G."/>
            <person name="Steinauer M."/>
            <person name="Loker E.S."/>
        </authorList>
    </citation>
    <scope>NUCLEOTIDE SEQUENCE</scope>
    <source>
        <strain evidence="1">KasaAsao</strain>
        <tissue evidence="1">Whole Snail</tissue>
    </source>
</reference>
<evidence type="ECO:0008006" key="3">
    <source>
        <dbReference type="Google" id="ProtNLM"/>
    </source>
</evidence>
<evidence type="ECO:0000313" key="1">
    <source>
        <dbReference type="EMBL" id="KAK0046706.1"/>
    </source>
</evidence>